<reference evidence="2 3" key="1">
    <citation type="journal article" date="2020" name="Microorganisms">
        <title>Osmotic Adaptation and Compatible Solute Biosynthesis of Phototrophic Bacteria as Revealed from Genome Analyses.</title>
        <authorList>
            <person name="Imhoff J.F."/>
            <person name="Rahn T."/>
            <person name="Kunzel S."/>
            <person name="Keller A."/>
            <person name="Neulinger S.C."/>
        </authorList>
    </citation>
    <scope>NUCLEOTIDE SEQUENCE [LARGE SCALE GENOMIC DNA]</scope>
    <source>
        <strain evidence="2 3">DSM 21303</strain>
    </source>
</reference>
<evidence type="ECO:0000259" key="1">
    <source>
        <dbReference type="Pfam" id="PF01909"/>
    </source>
</evidence>
<evidence type="ECO:0000313" key="2">
    <source>
        <dbReference type="EMBL" id="MBK1646794.1"/>
    </source>
</evidence>
<dbReference type="InterPro" id="IPR002934">
    <property type="entry name" value="Polymerase_NTP_transf_dom"/>
</dbReference>
<sequence>MTSPAPSTPRHDPVLQTLTDQLKKCLGSRLRGLWLFGSRARGDARESSDDDIFILVDEKTPELREHILDVQVNLLDHHDVLVATLLRTEDEWRQSQGFPLARNIAREAVRL</sequence>
<dbReference type="PANTHER" id="PTHR33933:SF1">
    <property type="entry name" value="PROTEIN ADENYLYLTRANSFERASE MNTA-RELATED"/>
    <property type="match status" value="1"/>
</dbReference>
<dbReference type="Gene3D" id="3.30.460.10">
    <property type="entry name" value="Beta Polymerase, domain 2"/>
    <property type="match status" value="1"/>
</dbReference>
<protein>
    <submittedName>
        <fullName evidence="2">DNA polymerase III subunit beta</fullName>
    </submittedName>
</protein>
<name>A0A9X0WM21_9GAMM</name>
<gene>
    <name evidence="2" type="ORF">CKO25_19560</name>
</gene>
<dbReference type="InterPro" id="IPR052548">
    <property type="entry name" value="Type_VII_TA_antitoxin"/>
</dbReference>
<dbReference type="InterPro" id="IPR043519">
    <property type="entry name" value="NT_sf"/>
</dbReference>
<accession>A0A9X0WM21</accession>
<dbReference type="EMBL" id="NRSD01000036">
    <property type="protein sequence ID" value="MBK1646794.1"/>
    <property type="molecule type" value="Genomic_DNA"/>
</dbReference>
<dbReference type="CDD" id="cd05403">
    <property type="entry name" value="NT_KNTase_like"/>
    <property type="match status" value="1"/>
</dbReference>
<comment type="caution">
    <text evidence="2">The sequence shown here is derived from an EMBL/GenBank/DDBJ whole genome shotgun (WGS) entry which is preliminary data.</text>
</comment>
<dbReference type="Pfam" id="PF01909">
    <property type="entry name" value="NTP_transf_2"/>
    <property type="match status" value="1"/>
</dbReference>
<dbReference type="AlphaFoldDB" id="A0A9X0WM21"/>
<feature type="domain" description="Polymerase nucleotidyl transferase" evidence="1">
    <location>
        <begin position="22"/>
        <end position="91"/>
    </location>
</feature>
<organism evidence="2 3">
    <name type="scientific">Thiocapsa imhoffii</name>
    <dbReference type="NCBI Taxonomy" id="382777"/>
    <lineage>
        <taxon>Bacteria</taxon>
        <taxon>Pseudomonadati</taxon>
        <taxon>Pseudomonadota</taxon>
        <taxon>Gammaproteobacteria</taxon>
        <taxon>Chromatiales</taxon>
        <taxon>Chromatiaceae</taxon>
        <taxon>Thiocapsa</taxon>
    </lineage>
</organism>
<dbReference type="RefSeq" id="WP_200389617.1">
    <property type="nucleotide sequence ID" value="NZ_NRSD01000036.1"/>
</dbReference>
<keyword evidence="3" id="KW-1185">Reference proteome</keyword>
<dbReference type="PANTHER" id="PTHR33933">
    <property type="entry name" value="NUCLEOTIDYLTRANSFERASE"/>
    <property type="match status" value="1"/>
</dbReference>
<proteinExistence type="predicted"/>
<dbReference type="Proteomes" id="UP001138802">
    <property type="component" value="Unassembled WGS sequence"/>
</dbReference>
<dbReference type="SUPFAM" id="SSF81301">
    <property type="entry name" value="Nucleotidyltransferase"/>
    <property type="match status" value="1"/>
</dbReference>
<evidence type="ECO:0000313" key="3">
    <source>
        <dbReference type="Proteomes" id="UP001138802"/>
    </source>
</evidence>